<reference evidence="2 3" key="1">
    <citation type="submission" date="2017-02" db="EMBL/GenBank/DDBJ databases">
        <title>Complete genome sequences of Mycobacterium kansasii strains isolated from rhesus macaques.</title>
        <authorList>
            <person name="Panda A."/>
            <person name="Nagaraj S."/>
            <person name="Zhao X."/>
            <person name="Tettelin H."/>
            <person name="Detolla L.J."/>
        </authorList>
    </citation>
    <scope>NUCLEOTIDE SEQUENCE [LARGE SCALE GENOMIC DNA]</scope>
    <source>
        <strain evidence="2 3">11-3813</strain>
    </source>
</reference>
<name>A0A1V3XCF2_MYCKA</name>
<dbReference type="EMBL" id="MVBM01000003">
    <property type="protein sequence ID" value="OOK76406.1"/>
    <property type="molecule type" value="Genomic_DNA"/>
</dbReference>
<evidence type="ECO:0000313" key="2">
    <source>
        <dbReference type="EMBL" id="OOK76406.1"/>
    </source>
</evidence>
<protein>
    <submittedName>
        <fullName evidence="2">Uncharacterized protein</fullName>
    </submittedName>
</protein>
<feature type="region of interest" description="Disordered" evidence="1">
    <location>
        <begin position="1"/>
        <end position="26"/>
    </location>
</feature>
<gene>
    <name evidence="2" type="ORF">BZL30_3261</name>
</gene>
<dbReference type="Proteomes" id="UP000189229">
    <property type="component" value="Unassembled WGS sequence"/>
</dbReference>
<organism evidence="2 3">
    <name type="scientific">Mycobacterium kansasii</name>
    <dbReference type="NCBI Taxonomy" id="1768"/>
    <lineage>
        <taxon>Bacteria</taxon>
        <taxon>Bacillati</taxon>
        <taxon>Actinomycetota</taxon>
        <taxon>Actinomycetes</taxon>
        <taxon>Mycobacteriales</taxon>
        <taxon>Mycobacteriaceae</taxon>
        <taxon>Mycobacterium</taxon>
    </lineage>
</organism>
<comment type="caution">
    <text evidence="2">The sequence shown here is derived from an EMBL/GenBank/DDBJ whole genome shotgun (WGS) entry which is preliminary data.</text>
</comment>
<evidence type="ECO:0000256" key="1">
    <source>
        <dbReference type="SAM" id="MobiDB-lite"/>
    </source>
</evidence>
<evidence type="ECO:0000313" key="3">
    <source>
        <dbReference type="Proteomes" id="UP000189229"/>
    </source>
</evidence>
<sequence length="65" mass="7014">MIRMAAPGEPLARRPGDGGKRLGRFADPDCTLSKNFQQQISDPAFPPKPALLKATVSVHRTGSVR</sequence>
<accession>A0A1V3XCF2</accession>
<dbReference type="AlphaFoldDB" id="A0A1V3XCF2"/>
<feature type="compositionally biased region" description="Basic and acidic residues" evidence="1">
    <location>
        <begin position="11"/>
        <end position="26"/>
    </location>
</feature>
<proteinExistence type="predicted"/>